<dbReference type="InterPro" id="IPR025110">
    <property type="entry name" value="AMP-bd_C"/>
</dbReference>
<dbReference type="KEGG" id="nre:BES08_18100"/>
<dbReference type="AlphaFoldDB" id="A0A1D8A9R9"/>
<organism evidence="3 4">
    <name type="scientific">Novosphingobium resinovorum</name>
    <dbReference type="NCBI Taxonomy" id="158500"/>
    <lineage>
        <taxon>Bacteria</taxon>
        <taxon>Pseudomonadati</taxon>
        <taxon>Pseudomonadota</taxon>
        <taxon>Alphaproteobacteria</taxon>
        <taxon>Sphingomonadales</taxon>
        <taxon>Sphingomonadaceae</taxon>
        <taxon>Novosphingobium</taxon>
    </lineage>
</organism>
<proteinExistence type="predicted"/>
<evidence type="ECO:0000259" key="2">
    <source>
        <dbReference type="Pfam" id="PF13193"/>
    </source>
</evidence>
<dbReference type="InterPro" id="IPR050237">
    <property type="entry name" value="ATP-dep_AMP-bd_enzyme"/>
</dbReference>
<dbReference type="Pfam" id="PF00501">
    <property type="entry name" value="AMP-binding"/>
    <property type="match status" value="1"/>
</dbReference>
<dbReference type="EMBL" id="CP017076">
    <property type="protein sequence ID" value="AOR78830.1"/>
    <property type="molecule type" value="Genomic_DNA"/>
</dbReference>
<sequence>MRGTMMTNPMLLSRLIDHAAEHHGDTPFVARRIDGVIERSDWARMRDRAKRLANAMTGHGFKVDDVVGSLAWNTSNHIELFYAALGIGAGLHTLNPRLTAEDLRYMIEKVGEITIFIDADTLPLAEQVAAITPMVTRWVFMDEPGAPVPASALPGFVTKTDFIGDASADFAWPTFDENQAATICFTSGTTGRPKGVAYTHRSITLGSMNMSMADMYGTHRRGSLECMLPIAAIFHANGWMMPFTAPMNGHKLVLNGRDFSPEGIIELIDGEGVTITGAVPTIWMDLFDAAERQGSKLETVRTGLLAGTRPSRALAERFESFGITLCQSWGMTEVPGCSRSAPAAGSDTLPADEQHERHLARQGRVGFLSEMRIVDDEGKPLPFDGEHAGHLLVRGPIASGSYVGLSDAEGFEWLETGDIARIYPDGSMEIVDRAKDVIKSGGEWISTLQLESAAASFAGVAEAGVISIPHPRWQERPLMLVTLAEGVEALDEAALREHMQGFVAKWWLPDAIRVIDTMPRTSTGKLDKMALRRLYAQRSENIIA</sequence>
<reference evidence="4" key="1">
    <citation type="journal article" date="2017" name="J. Biotechnol.">
        <title>Complete genome sequence of Novosphingobium resinovorum SA1, a versatile xenobiotic-degrading bacterium capable of utilizing sulfanilic acid.</title>
        <authorList>
            <person name="Hegedus B."/>
            <person name="Kos P.B."/>
            <person name="Balint B."/>
            <person name="Maroti G."/>
            <person name="Gan H.M."/>
            <person name="Perei K."/>
            <person name="Rakhely G."/>
        </authorList>
    </citation>
    <scope>NUCLEOTIDE SEQUENCE [LARGE SCALE GENOMIC DNA]</scope>
    <source>
        <strain evidence="4">SA1</strain>
    </source>
</reference>
<evidence type="ECO:0008006" key="5">
    <source>
        <dbReference type="Google" id="ProtNLM"/>
    </source>
</evidence>
<dbReference type="Gene3D" id="3.30.300.30">
    <property type="match status" value="1"/>
</dbReference>
<dbReference type="InterPro" id="IPR000873">
    <property type="entry name" value="AMP-dep_synth/lig_dom"/>
</dbReference>
<dbReference type="InterPro" id="IPR020845">
    <property type="entry name" value="AMP-binding_CS"/>
</dbReference>
<dbReference type="PANTHER" id="PTHR43767">
    <property type="entry name" value="LONG-CHAIN-FATTY-ACID--COA LIGASE"/>
    <property type="match status" value="1"/>
</dbReference>
<dbReference type="PROSITE" id="PS00455">
    <property type="entry name" value="AMP_BINDING"/>
    <property type="match status" value="1"/>
</dbReference>
<dbReference type="InterPro" id="IPR042099">
    <property type="entry name" value="ANL_N_sf"/>
</dbReference>
<gene>
    <name evidence="3" type="ORF">BES08_18100</name>
</gene>
<feature type="domain" description="AMP-binding enzyme C-terminal" evidence="2">
    <location>
        <begin position="450"/>
        <end position="525"/>
    </location>
</feature>
<dbReference type="Pfam" id="PF13193">
    <property type="entry name" value="AMP-binding_C"/>
    <property type="match status" value="1"/>
</dbReference>
<keyword evidence="4" id="KW-1185">Reference proteome</keyword>
<dbReference type="SUPFAM" id="SSF56801">
    <property type="entry name" value="Acetyl-CoA synthetase-like"/>
    <property type="match status" value="1"/>
</dbReference>
<dbReference type="Proteomes" id="UP000094626">
    <property type="component" value="Plasmid pSA1"/>
</dbReference>
<keyword evidence="3" id="KW-0614">Plasmid</keyword>
<dbReference type="Gene3D" id="3.40.50.12780">
    <property type="entry name" value="N-terminal domain of ligase-like"/>
    <property type="match status" value="1"/>
</dbReference>
<dbReference type="RefSeq" id="WP_036529664.1">
    <property type="nucleotide sequence ID" value="NZ_CP017076.1"/>
</dbReference>
<evidence type="ECO:0000313" key="4">
    <source>
        <dbReference type="Proteomes" id="UP000094626"/>
    </source>
</evidence>
<evidence type="ECO:0000313" key="3">
    <source>
        <dbReference type="EMBL" id="AOR78830.1"/>
    </source>
</evidence>
<protein>
    <recommendedName>
        <fullName evidence="5">Long-chain fatty acid--CoA ligase</fullName>
    </recommendedName>
</protein>
<dbReference type="GO" id="GO:0016877">
    <property type="term" value="F:ligase activity, forming carbon-sulfur bonds"/>
    <property type="evidence" value="ECO:0007669"/>
    <property type="project" value="UniProtKB-ARBA"/>
</dbReference>
<accession>A0A1D8A9R9</accession>
<feature type="domain" description="AMP-dependent synthetase/ligase" evidence="1">
    <location>
        <begin position="17"/>
        <end position="402"/>
    </location>
</feature>
<dbReference type="PANTHER" id="PTHR43767:SF11">
    <property type="entry name" value="MEDIUM-CHAIN-FATTY-ACID--COA LIGASE"/>
    <property type="match status" value="1"/>
</dbReference>
<evidence type="ECO:0000259" key="1">
    <source>
        <dbReference type="Pfam" id="PF00501"/>
    </source>
</evidence>
<geneLocation type="plasmid" evidence="3 4">
    <name>pSA1</name>
</geneLocation>
<name>A0A1D8A9R9_9SPHN</name>
<dbReference type="InterPro" id="IPR045851">
    <property type="entry name" value="AMP-bd_C_sf"/>
</dbReference>